<keyword evidence="11 15" id="KW-0503">Monooxygenase</keyword>
<evidence type="ECO:0000313" key="18">
    <source>
        <dbReference type="Proteomes" id="UP000054359"/>
    </source>
</evidence>
<evidence type="ECO:0000256" key="12">
    <source>
        <dbReference type="ARBA" id="ARBA00023136"/>
    </source>
</evidence>
<feature type="non-terminal residue" evidence="17">
    <location>
        <position position="534"/>
    </location>
</feature>
<evidence type="ECO:0000256" key="13">
    <source>
        <dbReference type="ARBA" id="ARBA00043906"/>
    </source>
</evidence>
<comment type="cofactor">
    <cofactor evidence="1 14">
        <name>heme</name>
        <dbReference type="ChEBI" id="CHEBI:30413"/>
    </cofactor>
</comment>
<proteinExistence type="inferred from homology"/>
<keyword evidence="8" id="KW-0492">Microsome</keyword>
<evidence type="ECO:0000256" key="6">
    <source>
        <dbReference type="ARBA" id="ARBA00022723"/>
    </source>
</evidence>
<keyword evidence="7" id="KW-0256">Endoplasmic reticulum</keyword>
<evidence type="ECO:0000313" key="17">
    <source>
        <dbReference type="EMBL" id="KFM74679.1"/>
    </source>
</evidence>
<dbReference type="Pfam" id="PF00067">
    <property type="entry name" value="p450"/>
    <property type="match status" value="1"/>
</dbReference>
<evidence type="ECO:0000256" key="10">
    <source>
        <dbReference type="ARBA" id="ARBA00023004"/>
    </source>
</evidence>
<evidence type="ECO:0000256" key="2">
    <source>
        <dbReference type="ARBA" id="ARBA00004174"/>
    </source>
</evidence>
<dbReference type="AlphaFoldDB" id="A0A087UBE0"/>
<evidence type="ECO:0000256" key="16">
    <source>
        <dbReference type="SAM" id="Phobius"/>
    </source>
</evidence>
<dbReference type="GO" id="GO:0020037">
    <property type="term" value="F:heme binding"/>
    <property type="evidence" value="ECO:0007669"/>
    <property type="project" value="InterPro"/>
</dbReference>
<reference evidence="17 18" key="1">
    <citation type="submission" date="2013-11" db="EMBL/GenBank/DDBJ databases">
        <title>Genome sequencing of Stegodyphus mimosarum.</title>
        <authorList>
            <person name="Bechsgaard J."/>
        </authorList>
    </citation>
    <scope>NUCLEOTIDE SEQUENCE [LARGE SCALE GENOMIC DNA]</scope>
</reference>
<dbReference type="InterPro" id="IPR050705">
    <property type="entry name" value="Cytochrome_P450_3A"/>
</dbReference>
<comment type="subcellular location">
    <subcellularLocation>
        <location evidence="3">Endoplasmic reticulum membrane</location>
        <topology evidence="3">Peripheral membrane protein</topology>
    </subcellularLocation>
    <subcellularLocation>
        <location evidence="2">Microsome membrane</location>
        <topology evidence="2">Peripheral membrane protein</topology>
    </subcellularLocation>
</comment>
<keyword evidence="5 14" id="KW-0349">Heme</keyword>
<dbReference type="InterPro" id="IPR017972">
    <property type="entry name" value="Cyt_P450_CS"/>
</dbReference>
<dbReference type="CDD" id="cd11055">
    <property type="entry name" value="CYP3A-like"/>
    <property type="match status" value="1"/>
</dbReference>
<dbReference type="InterPro" id="IPR036396">
    <property type="entry name" value="Cyt_P450_sf"/>
</dbReference>
<keyword evidence="16" id="KW-1133">Transmembrane helix</keyword>
<feature type="binding site" description="axial binding residue" evidence="14">
    <location>
        <position position="474"/>
    </location>
    <ligand>
        <name>heme</name>
        <dbReference type="ChEBI" id="CHEBI:30413"/>
    </ligand>
    <ligandPart>
        <name>Fe</name>
        <dbReference type="ChEBI" id="CHEBI:18248"/>
    </ligandPart>
</feature>
<evidence type="ECO:0000256" key="9">
    <source>
        <dbReference type="ARBA" id="ARBA00023002"/>
    </source>
</evidence>
<evidence type="ECO:0000256" key="4">
    <source>
        <dbReference type="ARBA" id="ARBA00010617"/>
    </source>
</evidence>
<evidence type="ECO:0000256" key="5">
    <source>
        <dbReference type="ARBA" id="ARBA00022617"/>
    </source>
</evidence>
<comment type="similarity">
    <text evidence="4 15">Belongs to the cytochrome P450 family.</text>
</comment>
<evidence type="ECO:0000256" key="1">
    <source>
        <dbReference type="ARBA" id="ARBA00001971"/>
    </source>
</evidence>
<keyword evidence="6 14" id="KW-0479">Metal-binding</keyword>
<dbReference type="FunFam" id="1.10.630.10:FF:000042">
    <property type="entry name" value="Cytochrome P450"/>
    <property type="match status" value="1"/>
</dbReference>
<evidence type="ECO:0000256" key="7">
    <source>
        <dbReference type="ARBA" id="ARBA00022824"/>
    </source>
</evidence>
<evidence type="ECO:0000256" key="14">
    <source>
        <dbReference type="PIRSR" id="PIRSR602401-1"/>
    </source>
</evidence>
<protein>
    <submittedName>
        <fullName evidence="17">Cytochrome P450 3A11</fullName>
    </submittedName>
</protein>
<dbReference type="GO" id="GO:0005789">
    <property type="term" value="C:endoplasmic reticulum membrane"/>
    <property type="evidence" value="ECO:0007669"/>
    <property type="project" value="UniProtKB-SubCell"/>
</dbReference>
<dbReference type="InterPro" id="IPR002401">
    <property type="entry name" value="Cyt_P450_E_grp-I"/>
</dbReference>
<dbReference type="OrthoDB" id="6428965at2759"/>
<dbReference type="Gene3D" id="1.10.630.10">
    <property type="entry name" value="Cytochrome P450"/>
    <property type="match status" value="1"/>
</dbReference>
<gene>
    <name evidence="17" type="ORF">X975_23286</name>
</gene>
<accession>A0A087UBE0</accession>
<dbReference type="SUPFAM" id="SSF48264">
    <property type="entry name" value="Cytochrome P450"/>
    <property type="match status" value="1"/>
</dbReference>
<keyword evidence="9 15" id="KW-0560">Oxidoreductase</keyword>
<evidence type="ECO:0000256" key="8">
    <source>
        <dbReference type="ARBA" id="ARBA00022848"/>
    </source>
</evidence>
<organism evidence="17 18">
    <name type="scientific">Stegodyphus mimosarum</name>
    <name type="common">African social velvet spider</name>
    <dbReference type="NCBI Taxonomy" id="407821"/>
    <lineage>
        <taxon>Eukaryota</taxon>
        <taxon>Metazoa</taxon>
        <taxon>Ecdysozoa</taxon>
        <taxon>Arthropoda</taxon>
        <taxon>Chelicerata</taxon>
        <taxon>Arachnida</taxon>
        <taxon>Araneae</taxon>
        <taxon>Araneomorphae</taxon>
        <taxon>Entelegynae</taxon>
        <taxon>Eresoidea</taxon>
        <taxon>Eresidae</taxon>
        <taxon>Stegodyphus</taxon>
    </lineage>
</organism>
<evidence type="ECO:0000256" key="15">
    <source>
        <dbReference type="RuleBase" id="RU000461"/>
    </source>
</evidence>
<dbReference type="PROSITE" id="PS00086">
    <property type="entry name" value="CYTOCHROME_P450"/>
    <property type="match status" value="1"/>
</dbReference>
<evidence type="ECO:0000256" key="11">
    <source>
        <dbReference type="ARBA" id="ARBA00023033"/>
    </source>
</evidence>
<sequence>MEATDFVLEPLIAIFLAGIAVIIFLYRYSTSSHSYWKKKGVPYVKPFPIFGSVLENMLKPLSEVELDRYKKYGSVYGHYEGNRAVISVADPVLLRDIFVKDFQFFTGRRPIGTGNPVSENMMPNLRGEDWKRVRTIVTPTFTTGKIKRMMSILKDCSKALVGNFRKSAEKGDPVEAKPLYGAFTMDVIASSAFSTKLDSYNDPNNKFVQTARRAFGRSVTWRFALFALWPSIMRWFKISVFSPAELAFFKDITLQIIEERKRTGQTRNDFLQLLLDTAEEVSKEETTDVSEKETGDIAENYGEVDQQHVFKEIYSNKNLSYDELVAQCVIFFLAGYETTAATLSLTTYALALNQDVQDKLRQEVDEAIKANNGELTYETIQNMKYLDNVISETLRLYSPAIRTERYADADYKLGDTGITIPKGMVITIPIFAIHRDPKYYPDPEKFNPDRFSPEERAKRDQYTYLPFGHGPRNCIGMRFALMEIKVCLAEVLRNFKIKRCPQTKVPLEFRIGNGQGLLQPKEIVVQFEIRKDKI</sequence>
<dbReference type="EMBL" id="KK119093">
    <property type="protein sequence ID" value="KFM74679.1"/>
    <property type="molecule type" value="Genomic_DNA"/>
</dbReference>
<evidence type="ECO:0000256" key="3">
    <source>
        <dbReference type="ARBA" id="ARBA00004406"/>
    </source>
</evidence>
<dbReference type="STRING" id="407821.A0A087UBE0"/>
<dbReference type="GO" id="GO:0016705">
    <property type="term" value="F:oxidoreductase activity, acting on paired donors, with incorporation or reduction of molecular oxygen"/>
    <property type="evidence" value="ECO:0007669"/>
    <property type="project" value="InterPro"/>
</dbReference>
<dbReference type="PANTHER" id="PTHR24302:SF15">
    <property type="entry name" value="FATTY-ACID PEROXYGENASE"/>
    <property type="match status" value="1"/>
</dbReference>
<name>A0A087UBE0_STEMI</name>
<dbReference type="InterPro" id="IPR001128">
    <property type="entry name" value="Cyt_P450"/>
</dbReference>
<dbReference type="PRINTS" id="PR00385">
    <property type="entry name" value="P450"/>
</dbReference>
<keyword evidence="10 14" id="KW-0408">Iron</keyword>
<comment type="function">
    <text evidence="13">Cytochromes P450 are a group of heme-thiolate monooxygenases. They oxidize a variety of structurally unrelated compounds, including steroids, fatty acids, and xenobiotics.</text>
</comment>
<dbReference type="OMA" id="QHGSQIM"/>
<dbReference type="GO" id="GO:0005506">
    <property type="term" value="F:iron ion binding"/>
    <property type="evidence" value="ECO:0007669"/>
    <property type="project" value="InterPro"/>
</dbReference>
<dbReference type="GO" id="GO:0008395">
    <property type="term" value="F:steroid hydroxylase activity"/>
    <property type="evidence" value="ECO:0007669"/>
    <property type="project" value="TreeGrafter"/>
</dbReference>
<keyword evidence="12 16" id="KW-0472">Membrane</keyword>
<keyword evidence="16" id="KW-0812">Transmembrane</keyword>
<dbReference type="PRINTS" id="PR00463">
    <property type="entry name" value="EP450I"/>
</dbReference>
<feature type="transmembrane region" description="Helical" evidence="16">
    <location>
        <begin position="6"/>
        <end position="28"/>
    </location>
</feature>
<keyword evidence="18" id="KW-1185">Reference proteome</keyword>
<dbReference type="Proteomes" id="UP000054359">
    <property type="component" value="Unassembled WGS sequence"/>
</dbReference>
<dbReference type="PANTHER" id="PTHR24302">
    <property type="entry name" value="CYTOCHROME P450 FAMILY 3"/>
    <property type="match status" value="1"/>
</dbReference>